<comment type="similarity">
    <text evidence="1 3">Belongs to the type-B carboxylesterase/lipase family.</text>
</comment>
<proteinExistence type="inferred from homology"/>
<dbReference type="EMBL" id="ML992665">
    <property type="protein sequence ID" value="KAF2215664.1"/>
    <property type="molecule type" value="Genomic_DNA"/>
</dbReference>
<protein>
    <recommendedName>
        <fullName evidence="3">Carboxylic ester hydrolase</fullName>
        <ecNumber evidence="3">3.1.1.-</ecNumber>
    </recommendedName>
</protein>
<organism evidence="6 7">
    <name type="scientific">Cercospora zeae-maydis SCOH1-5</name>
    <dbReference type="NCBI Taxonomy" id="717836"/>
    <lineage>
        <taxon>Eukaryota</taxon>
        <taxon>Fungi</taxon>
        <taxon>Dikarya</taxon>
        <taxon>Ascomycota</taxon>
        <taxon>Pezizomycotina</taxon>
        <taxon>Dothideomycetes</taxon>
        <taxon>Dothideomycetidae</taxon>
        <taxon>Mycosphaerellales</taxon>
        <taxon>Mycosphaerellaceae</taxon>
        <taxon>Cercospora</taxon>
    </lineage>
</organism>
<keyword evidence="7" id="KW-1185">Reference proteome</keyword>
<dbReference type="Pfam" id="PF00135">
    <property type="entry name" value="COesterase"/>
    <property type="match status" value="1"/>
</dbReference>
<dbReference type="AlphaFoldDB" id="A0A6A6FQU2"/>
<dbReference type="SUPFAM" id="SSF53474">
    <property type="entry name" value="alpha/beta-Hydrolases"/>
    <property type="match status" value="1"/>
</dbReference>
<dbReference type="InterPro" id="IPR002018">
    <property type="entry name" value="CarbesteraseB"/>
</dbReference>
<dbReference type="InterPro" id="IPR050654">
    <property type="entry name" value="AChE-related_enzymes"/>
</dbReference>
<evidence type="ECO:0000313" key="6">
    <source>
        <dbReference type="EMBL" id="KAF2215664.1"/>
    </source>
</evidence>
<keyword evidence="2 3" id="KW-0378">Hydrolase</keyword>
<evidence type="ECO:0000256" key="2">
    <source>
        <dbReference type="ARBA" id="ARBA00022801"/>
    </source>
</evidence>
<reference evidence="6" key="1">
    <citation type="journal article" date="2020" name="Stud. Mycol.">
        <title>101 Dothideomycetes genomes: a test case for predicting lifestyles and emergence of pathogens.</title>
        <authorList>
            <person name="Haridas S."/>
            <person name="Albert R."/>
            <person name="Binder M."/>
            <person name="Bloem J."/>
            <person name="Labutti K."/>
            <person name="Salamov A."/>
            <person name="Andreopoulos B."/>
            <person name="Baker S."/>
            <person name="Barry K."/>
            <person name="Bills G."/>
            <person name="Bluhm B."/>
            <person name="Cannon C."/>
            <person name="Castanera R."/>
            <person name="Culley D."/>
            <person name="Daum C."/>
            <person name="Ezra D."/>
            <person name="Gonzalez J."/>
            <person name="Henrissat B."/>
            <person name="Kuo A."/>
            <person name="Liang C."/>
            <person name="Lipzen A."/>
            <person name="Lutzoni F."/>
            <person name="Magnuson J."/>
            <person name="Mondo S."/>
            <person name="Nolan M."/>
            <person name="Ohm R."/>
            <person name="Pangilinan J."/>
            <person name="Park H.-J."/>
            <person name="Ramirez L."/>
            <person name="Alfaro M."/>
            <person name="Sun H."/>
            <person name="Tritt A."/>
            <person name="Yoshinaga Y."/>
            <person name="Zwiers L.-H."/>
            <person name="Turgeon B."/>
            <person name="Goodwin S."/>
            <person name="Spatafora J."/>
            <person name="Crous P."/>
            <person name="Grigoriev I."/>
        </authorList>
    </citation>
    <scope>NUCLEOTIDE SEQUENCE</scope>
    <source>
        <strain evidence="6">SCOH1-5</strain>
    </source>
</reference>
<dbReference type="EC" id="3.1.1.-" evidence="3"/>
<dbReference type="InterPro" id="IPR029058">
    <property type="entry name" value="AB_hydrolase_fold"/>
</dbReference>
<accession>A0A6A6FQU2</accession>
<feature type="chain" id="PRO_5025469599" description="Carboxylic ester hydrolase" evidence="4">
    <location>
        <begin position="16"/>
        <end position="588"/>
    </location>
</feature>
<dbReference type="Gene3D" id="3.40.50.1820">
    <property type="entry name" value="alpha/beta hydrolase"/>
    <property type="match status" value="1"/>
</dbReference>
<sequence>MLVAGALLVSSAAQASPSPPYGTAPTVAVKNGSYYGVYNPTYNTEHFLGMPFAQPPVGDLRFRAPQPLNTSWSEKKNATEYAYQCIGYGRDTWSQGNYVSEDCLTLNVVRSRGSHDSGKLPVLVWIHGGGHTMGGSSDRRYNQSFIVQQAAETDMPIIAVSINYRLSAWGFLFGKEIQENGLAMLGYRDQRLALRWIQENIEAFGGDPARVTIQGESAGGTSVGAQLVAYGGKDEGLFSQAIAQSGFSSALVPYPSVATWETVIANISAAVGCQGHSNVLDCFRKVPTDELNAVFNSTTTSRAAYGVVIDGDFIAGDPNTQLDQGQFPHVPLLIGCNTDEGASFSSSVNTTAEFLAYIAGMGYDNATVQDFAILYPDIPEIGIPATIFGRPDASIGLQYKRSNAIVGDMRQHAKRRFTAQSWAKAGVDVYSYRFNALANGVSYTQGSPHFQEVVFVFYNTEGLGYPQNGNPNPLGGSERERYLALALQMTRSWISFVNFGDPNRQLGGKLYDHICTGLSLTPTIVEAEHWPVYTLEEQRNFVFEQNVTSHEEPDLYRAEGIQYMNRLALARKGSNCTGFAACGASDLI</sequence>
<evidence type="ECO:0000313" key="7">
    <source>
        <dbReference type="Proteomes" id="UP000799539"/>
    </source>
</evidence>
<dbReference type="Proteomes" id="UP000799539">
    <property type="component" value="Unassembled WGS sequence"/>
</dbReference>
<dbReference type="PANTHER" id="PTHR43918">
    <property type="entry name" value="ACETYLCHOLINESTERASE"/>
    <property type="match status" value="1"/>
</dbReference>
<feature type="signal peptide" evidence="4">
    <location>
        <begin position="1"/>
        <end position="15"/>
    </location>
</feature>
<evidence type="ECO:0000256" key="1">
    <source>
        <dbReference type="ARBA" id="ARBA00005964"/>
    </source>
</evidence>
<dbReference type="PROSITE" id="PS00122">
    <property type="entry name" value="CARBOXYLESTERASE_B_1"/>
    <property type="match status" value="1"/>
</dbReference>
<gene>
    <name evidence="6" type="ORF">CERZMDRAFT_109576</name>
</gene>
<feature type="domain" description="Carboxylesterase type B" evidence="5">
    <location>
        <begin position="24"/>
        <end position="547"/>
    </location>
</feature>
<keyword evidence="4" id="KW-0732">Signal</keyword>
<dbReference type="InterPro" id="IPR019826">
    <property type="entry name" value="Carboxylesterase_B_AS"/>
</dbReference>
<dbReference type="GO" id="GO:0052689">
    <property type="term" value="F:carboxylic ester hydrolase activity"/>
    <property type="evidence" value="ECO:0007669"/>
    <property type="project" value="TreeGrafter"/>
</dbReference>
<name>A0A6A6FQU2_9PEZI</name>
<dbReference type="PANTHER" id="PTHR43918:SF4">
    <property type="entry name" value="CARBOXYLIC ESTER HYDROLASE"/>
    <property type="match status" value="1"/>
</dbReference>
<evidence type="ECO:0000256" key="4">
    <source>
        <dbReference type="SAM" id="SignalP"/>
    </source>
</evidence>
<evidence type="ECO:0000256" key="3">
    <source>
        <dbReference type="RuleBase" id="RU361235"/>
    </source>
</evidence>
<dbReference type="OrthoDB" id="408631at2759"/>
<evidence type="ECO:0000259" key="5">
    <source>
        <dbReference type="Pfam" id="PF00135"/>
    </source>
</evidence>